<sequence length="379" mass="43536">MNHDIFGFISNTNSLMLKHAYISRYDSTDHSYNPRRAQLLPFVSEKSGDKYAYSIICGLNKTRTSKDRLWIWKVLAQPRIQTFLWLVYHHKLPTTEHLCSRGILISFECSWCGALEESILHVLWECTTAKNLLSSLEIPPSKKGTFVLLIDEWLELNCEAYELHSLSIPWKIVFSCALWPLWKRRNKCIFEGYQPNTTLLHRKCLELSTEYFASMKHAATASTTTIQVRWSPPTKHWIKLNIDGSVRHCLGSAGAGGVLRNHLRGWIKGFSRILGYCNNHHAECWALRDGLIMALNMGIQFLLVELDVKIVCDLVSEMINDNLSLMPIIFDCRMLLGRFEGLRMQHIYQEANMVADQLARLASDSTRIPISLAGNILYF</sequence>
<dbReference type="PANTHER" id="PTHR47723:SF19">
    <property type="entry name" value="POLYNUCLEOTIDYL TRANSFERASE, RIBONUCLEASE H-LIKE SUPERFAMILY PROTEIN"/>
    <property type="match status" value="1"/>
</dbReference>
<evidence type="ECO:0000313" key="3">
    <source>
        <dbReference type="EMBL" id="PKI49502.1"/>
    </source>
</evidence>
<dbReference type="PANTHER" id="PTHR47723">
    <property type="entry name" value="OS05G0353850 PROTEIN"/>
    <property type="match status" value="1"/>
</dbReference>
<proteinExistence type="predicted"/>
<dbReference type="InterPro" id="IPR012337">
    <property type="entry name" value="RNaseH-like_sf"/>
</dbReference>
<evidence type="ECO:0000259" key="1">
    <source>
        <dbReference type="Pfam" id="PF13456"/>
    </source>
</evidence>
<dbReference type="InterPro" id="IPR036397">
    <property type="entry name" value="RNaseH_sf"/>
</dbReference>
<dbReference type="InterPro" id="IPR002156">
    <property type="entry name" value="RNaseH_domain"/>
</dbReference>
<accession>A0A2I0IZU1</accession>
<dbReference type="GO" id="GO:0004523">
    <property type="term" value="F:RNA-DNA hybrid ribonuclease activity"/>
    <property type="evidence" value="ECO:0007669"/>
    <property type="project" value="InterPro"/>
</dbReference>
<dbReference type="InterPro" id="IPR044730">
    <property type="entry name" value="RNase_H-like_dom_plant"/>
</dbReference>
<comment type="caution">
    <text evidence="3">The sequence shown here is derived from an EMBL/GenBank/DDBJ whole genome shotgun (WGS) entry which is preliminary data.</text>
</comment>
<dbReference type="Pfam" id="PF13456">
    <property type="entry name" value="RVT_3"/>
    <property type="match status" value="1"/>
</dbReference>
<dbReference type="EMBL" id="PGOL01002237">
    <property type="protein sequence ID" value="PKI49502.1"/>
    <property type="molecule type" value="Genomic_DNA"/>
</dbReference>
<name>A0A2I0IZU1_PUNGR</name>
<dbReference type="SUPFAM" id="SSF53098">
    <property type="entry name" value="Ribonuclease H-like"/>
    <property type="match status" value="1"/>
</dbReference>
<reference evidence="3 4" key="1">
    <citation type="submission" date="2017-11" db="EMBL/GenBank/DDBJ databases">
        <title>De-novo sequencing of pomegranate (Punica granatum L.) genome.</title>
        <authorList>
            <person name="Akparov Z."/>
            <person name="Amiraslanov A."/>
            <person name="Hajiyeva S."/>
            <person name="Abbasov M."/>
            <person name="Kaur K."/>
            <person name="Hamwieh A."/>
            <person name="Solovyev V."/>
            <person name="Salamov A."/>
            <person name="Braich B."/>
            <person name="Kosarev P."/>
            <person name="Mahmoud A."/>
            <person name="Hajiyev E."/>
            <person name="Babayeva S."/>
            <person name="Izzatullayeva V."/>
            <person name="Mammadov A."/>
            <person name="Mammadov A."/>
            <person name="Sharifova S."/>
            <person name="Ojaghi J."/>
            <person name="Eynullazada K."/>
            <person name="Bayramov B."/>
            <person name="Abdulazimova A."/>
            <person name="Shahmuradov I."/>
        </authorList>
    </citation>
    <scope>NUCLEOTIDE SEQUENCE [LARGE SCALE GENOMIC DNA]</scope>
    <source>
        <strain evidence="4">cv. AG2017</strain>
        <tissue evidence="3">Leaf</tissue>
    </source>
</reference>
<keyword evidence="4" id="KW-1185">Reference proteome</keyword>
<dbReference type="Proteomes" id="UP000233551">
    <property type="component" value="Unassembled WGS sequence"/>
</dbReference>
<organism evidence="3 4">
    <name type="scientific">Punica granatum</name>
    <name type="common">Pomegranate</name>
    <dbReference type="NCBI Taxonomy" id="22663"/>
    <lineage>
        <taxon>Eukaryota</taxon>
        <taxon>Viridiplantae</taxon>
        <taxon>Streptophyta</taxon>
        <taxon>Embryophyta</taxon>
        <taxon>Tracheophyta</taxon>
        <taxon>Spermatophyta</taxon>
        <taxon>Magnoliopsida</taxon>
        <taxon>eudicotyledons</taxon>
        <taxon>Gunneridae</taxon>
        <taxon>Pentapetalae</taxon>
        <taxon>rosids</taxon>
        <taxon>malvids</taxon>
        <taxon>Myrtales</taxon>
        <taxon>Lythraceae</taxon>
        <taxon>Punica</taxon>
    </lineage>
</organism>
<dbReference type="Pfam" id="PF13966">
    <property type="entry name" value="zf-RVT"/>
    <property type="match status" value="1"/>
</dbReference>
<dbReference type="InterPro" id="IPR026960">
    <property type="entry name" value="RVT-Znf"/>
</dbReference>
<dbReference type="GO" id="GO:0003676">
    <property type="term" value="F:nucleic acid binding"/>
    <property type="evidence" value="ECO:0007669"/>
    <property type="project" value="InterPro"/>
</dbReference>
<protein>
    <submittedName>
        <fullName evidence="3">Uncharacterized protein</fullName>
    </submittedName>
</protein>
<dbReference type="AlphaFoldDB" id="A0A2I0IZU1"/>
<gene>
    <name evidence="3" type="ORF">CRG98_030119</name>
</gene>
<feature type="domain" description="Reverse transcriptase zinc-binding" evidence="2">
    <location>
        <begin position="52"/>
        <end position="131"/>
    </location>
</feature>
<evidence type="ECO:0000313" key="4">
    <source>
        <dbReference type="Proteomes" id="UP000233551"/>
    </source>
</evidence>
<dbReference type="InterPro" id="IPR053151">
    <property type="entry name" value="RNase_H-like"/>
</dbReference>
<dbReference type="CDD" id="cd06222">
    <property type="entry name" value="RNase_H_like"/>
    <property type="match status" value="1"/>
</dbReference>
<dbReference type="Gene3D" id="3.30.420.10">
    <property type="entry name" value="Ribonuclease H-like superfamily/Ribonuclease H"/>
    <property type="match status" value="1"/>
</dbReference>
<evidence type="ECO:0000259" key="2">
    <source>
        <dbReference type="Pfam" id="PF13966"/>
    </source>
</evidence>
<feature type="domain" description="RNase H type-1" evidence="1">
    <location>
        <begin position="241"/>
        <end position="361"/>
    </location>
</feature>